<gene>
    <name evidence="3" type="ORF">K0B96_10780</name>
</gene>
<proteinExistence type="predicted"/>
<keyword evidence="1" id="KW-0812">Transmembrane</keyword>
<dbReference type="Proteomes" id="UP000825051">
    <property type="component" value="Chromosome"/>
</dbReference>
<keyword evidence="4" id="KW-1185">Reference proteome</keyword>
<protein>
    <recommendedName>
        <fullName evidence="5">Secreted protein with PEP-CTERM sorting signal</fullName>
    </recommendedName>
</protein>
<evidence type="ECO:0000313" key="3">
    <source>
        <dbReference type="EMBL" id="QYM77805.1"/>
    </source>
</evidence>
<organism evidence="3 4">
    <name type="scientific">Horticoccus luteus</name>
    <dbReference type="NCBI Taxonomy" id="2862869"/>
    <lineage>
        <taxon>Bacteria</taxon>
        <taxon>Pseudomonadati</taxon>
        <taxon>Verrucomicrobiota</taxon>
        <taxon>Opitutia</taxon>
        <taxon>Opitutales</taxon>
        <taxon>Opitutaceae</taxon>
        <taxon>Horticoccus</taxon>
    </lineage>
</organism>
<keyword evidence="1" id="KW-0472">Membrane</keyword>
<keyword evidence="1" id="KW-1133">Transmembrane helix</keyword>
<dbReference type="KEGG" id="ole:K0B96_10780"/>
<sequence>MKKIITVGLILLSTSMLSAQSTVYSTTDFSGWFLGTKPTIAGGDLVTTASTTNAALTYFATPGNQYVISLGETLTLSANFTLASGSSVSSSRTFYLTLQNSNSTSSTNNQVTSNLAGSTANSAFANYTGYGLLLNPGPSNASAGQFDYRSGTNTNIVGSTTPWALSAGSAVVTYPTVGTPATSPTIPSGSFTLDSSHNYNITYTITATSATQMDFSYTMSNTTTSSTIFAATGSGTGLSGASYVTGFDTIAIGTTSAQTGSYKFFDVSLTSSLAPVPEPASYAMGFGLIVLALAGYRRWAKARTA</sequence>
<dbReference type="RefSeq" id="WP_220160909.1">
    <property type="nucleotide sequence ID" value="NZ_CP080507.1"/>
</dbReference>
<evidence type="ECO:0008006" key="5">
    <source>
        <dbReference type="Google" id="ProtNLM"/>
    </source>
</evidence>
<evidence type="ECO:0000256" key="2">
    <source>
        <dbReference type="SAM" id="SignalP"/>
    </source>
</evidence>
<reference evidence="3" key="1">
    <citation type="submission" date="2021-08" db="EMBL/GenBank/DDBJ databases">
        <title>Genome of a novel bacterium of the phylum Verrucomicrobia, Oleiharenicola sp. KSB-15.</title>
        <authorList>
            <person name="Chung J.-H."/>
            <person name="Ahn J.-H."/>
            <person name="Yoon Y."/>
            <person name="Kim D.-Y."/>
            <person name="An S.-H."/>
            <person name="Park I."/>
            <person name="Yeon J."/>
        </authorList>
    </citation>
    <scope>NUCLEOTIDE SEQUENCE</scope>
    <source>
        <strain evidence="3">KSB-15</strain>
    </source>
</reference>
<feature type="transmembrane region" description="Helical" evidence="1">
    <location>
        <begin position="279"/>
        <end position="296"/>
    </location>
</feature>
<feature type="chain" id="PRO_5034515664" description="Secreted protein with PEP-CTERM sorting signal" evidence="2">
    <location>
        <begin position="20"/>
        <end position="305"/>
    </location>
</feature>
<accession>A0A8F9TRR3</accession>
<dbReference type="AlphaFoldDB" id="A0A8F9TRR3"/>
<evidence type="ECO:0000313" key="4">
    <source>
        <dbReference type="Proteomes" id="UP000825051"/>
    </source>
</evidence>
<feature type="signal peptide" evidence="2">
    <location>
        <begin position="1"/>
        <end position="19"/>
    </location>
</feature>
<evidence type="ECO:0000256" key="1">
    <source>
        <dbReference type="SAM" id="Phobius"/>
    </source>
</evidence>
<name>A0A8F9TRR3_9BACT</name>
<keyword evidence="2" id="KW-0732">Signal</keyword>
<dbReference type="EMBL" id="CP080507">
    <property type="protein sequence ID" value="QYM77805.1"/>
    <property type="molecule type" value="Genomic_DNA"/>
</dbReference>